<reference evidence="2" key="1">
    <citation type="submission" date="2009-07" db="EMBL/GenBank/DDBJ databases">
        <authorList>
            <consortium name="US DOE Joint Genome Institute (JGI-PGF)"/>
            <person name="Lucas S."/>
            <person name="Copeland A."/>
            <person name="Lapidus A."/>
            <person name="Glavina del Rio T."/>
            <person name="Tice H."/>
            <person name="Bruce D."/>
            <person name="Goodwin L."/>
            <person name="Pitluck S."/>
            <person name="Larimer F."/>
            <person name="Land M.L."/>
            <person name="Mouttaki H."/>
            <person name="He Z."/>
            <person name="Zhou J."/>
            <person name="Hemme C.L."/>
        </authorList>
    </citation>
    <scope>NUCLEOTIDE SEQUENCE [LARGE SCALE GENOMIC DNA]</scope>
    <source>
        <strain evidence="2">DSM 2782</strain>
    </source>
</reference>
<gene>
    <name evidence="2" type="ORF">Cpap_2301</name>
</gene>
<dbReference type="STRING" id="588581.Cpap_2301"/>
<dbReference type="EMBL" id="ACXX02000006">
    <property type="protein sequence ID" value="EGD47896.1"/>
    <property type="molecule type" value="Genomic_DNA"/>
</dbReference>
<dbReference type="Proteomes" id="UP000003860">
    <property type="component" value="Unassembled WGS sequence"/>
</dbReference>
<evidence type="ECO:0000256" key="1">
    <source>
        <dbReference type="SAM" id="MobiDB-lite"/>
    </source>
</evidence>
<proteinExistence type="predicted"/>
<evidence type="ECO:0000313" key="2">
    <source>
        <dbReference type="EMBL" id="EGD47896.1"/>
    </source>
</evidence>
<comment type="caution">
    <text evidence="2">The sequence shown here is derived from an EMBL/GenBank/DDBJ whole genome shotgun (WGS) entry which is preliminary data.</text>
</comment>
<accession>F1TD29</accession>
<keyword evidence="3" id="KW-1185">Reference proteome</keyword>
<evidence type="ECO:0000313" key="3">
    <source>
        <dbReference type="Proteomes" id="UP000003860"/>
    </source>
</evidence>
<sequence length="36" mass="3935">MSKKQQPDQRKARVKTGAGQVPNPGQKTNTEVTTPK</sequence>
<protein>
    <submittedName>
        <fullName evidence="2">Uncharacterized protein</fullName>
    </submittedName>
</protein>
<dbReference type="eggNOG" id="ENOG502ZRJB">
    <property type="taxonomic scope" value="Bacteria"/>
</dbReference>
<reference evidence="2" key="2">
    <citation type="submission" date="2011-01" db="EMBL/GenBank/DDBJ databases">
        <title>The Non-contiguous Finished genome of Clostridium papyrosolvens.</title>
        <authorList>
            <person name="Lucas S."/>
            <person name="Copeland A."/>
            <person name="Lapidus A."/>
            <person name="Cheng J.-F."/>
            <person name="Goodwin L."/>
            <person name="Pitluck S."/>
            <person name="Misra M."/>
            <person name="Chertkov O."/>
            <person name="Detter J.C."/>
            <person name="Han C."/>
            <person name="Tapia R."/>
            <person name="Land M."/>
            <person name="Hauser L."/>
            <person name="Kyrpides N."/>
            <person name="Ivanova N."/>
            <person name="Pagani I."/>
            <person name="Mouttaki H."/>
            <person name="He Z."/>
            <person name="Zhou J."/>
            <person name="Hemme C.L."/>
            <person name="Woyke T."/>
        </authorList>
    </citation>
    <scope>NUCLEOTIDE SEQUENCE [LARGE SCALE GENOMIC DNA]</scope>
    <source>
        <strain evidence="2">DSM 2782</strain>
    </source>
</reference>
<name>F1TD29_9FIRM</name>
<feature type="compositionally biased region" description="Basic and acidic residues" evidence="1">
    <location>
        <begin position="1"/>
        <end position="11"/>
    </location>
</feature>
<feature type="region of interest" description="Disordered" evidence="1">
    <location>
        <begin position="1"/>
        <end position="36"/>
    </location>
</feature>
<feature type="compositionally biased region" description="Polar residues" evidence="1">
    <location>
        <begin position="23"/>
        <end position="36"/>
    </location>
</feature>
<organism evidence="2 3">
    <name type="scientific">Ruminiclostridium papyrosolvens DSM 2782</name>
    <dbReference type="NCBI Taxonomy" id="588581"/>
    <lineage>
        <taxon>Bacteria</taxon>
        <taxon>Bacillati</taxon>
        <taxon>Bacillota</taxon>
        <taxon>Clostridia</taxon>
        <taxon>Eubacteriales</taxon>
        <taxon>Oscillospiraceae</taxon>
        <taxon>Ruminiclostridium</taxon>
    </lineage>
</organism>
<dbReference type="AlphaFoldDB" id="F1TD29"/>